<dbReference type="Pfam" id="PF13279">
    <property type="entry name" value="4HBT_2"/>
    <property type="match status" value="1"/>
</dbReference>
<dbReference type="PANTHER" id="PTHR31793:SF27">
    <property type="entry name" value="NOVEL THIOESTERASE SUPERFAMILY DOMAIN AND SAPOSIN A-TYPE DOMAIN CONTAINING PROTEIN (0610012H03RIK)"/>
    <property type="match status" value="1"/>
</dbReference>
<dbReference type="EMBL" id="VAJM01000003">
    <property type="protein sequence ID" value="TLM93992.1"/>
    <property type="molecule type" value="Genomic_DNA"/>
</dbReference>
<proteinExistence type="inferred from homology"/>
<keyword evidence="4" id="KW-1185">Reference proteome</keyword>
<sequence>MARIKLVLPQSFSVTVELPVRITDLNYGNHLGNDALVSLLHEARVQFLRHMQLAELDPATGQGLIIADLAVEYRGEGFYGDVLRVQMAATELHKYGFDVVYQVQTTAGRDIARAKTGMLCFDYTTRKLRSLPADLAARLTGQEQ</sequence>
<reference evidence="3 4" key="1">
    <citation type="submission" date="2019-05" db="EMBL/GenBank/DDBJ databases">
        <title>Hymenobacter edaphi sp. nov., isolated from abandoned arsenic-contaminated farmland soil.</title>
        <authorList>
            <person name="Nie L."/>
        </authorList>
    </citation>
    <scope>NUCLEOTIDE SEQUENCE [LARGE SCALE GENOMIC DNA]</scope>
    <source>
        <strain evidence="3 4">1-3-3-8</strain>
    </source>
</reference>
<dbReference type="SUPFAM" id="SSF54637">
    <property type="entry name" value="Thioesterase/thiol ester dehydrase-isomerase"/>
    <property type="match status" value="1"/>
</dbReference>
<evidence type="ECO:0000256" key="2">
    <source>
        <dbReference type="ARBA" id="ARBA00022801"/>
    </source>
</evidence>
<dbReference type="CDD" id="cd00586">
    <property type="entry name" value="4HBT"/>
    <property type="match status" value="1"/>
</dbReference>
<accession>A0A5R8WS69</accession>
<dbReference type="Proteomes" id="UP000305517">
    <property type="component" value="Unassembled WGS sequence"/>
</dbReference>
<organism evidence="3 4">
    <name type="scientific">Hymenobacter jeollabukensis</name>
    <dbReference type="NCBI Taxonomy" id="2025313"/>
    <lineage>
        <taxon>Bacteria</taxon>
        <taxon>Pseudomonadati</taxon>
        <taxon>Bacteroidota</taxon>
        <taxon>Cytophagia</taxon>
        <taxon>Cytophagales</taxon>
        <taxon>Hymenobacteraceae</taxon>
        <taxon>Hymenobacter</taxon>
    </lineage>
</organism>
<evidence type="ECO:0000313" key="4">
    <source>
        <dbReference type="Proteomes" id="UP000305517"/>
    </source>
</evidence>
<protein>
    <submittedName>
        <fullName evidence="3">Thioesterase</fullName>
    </submittedName>
</protein>
<name>A0A5R8WS69_9BACT</name>
<keyword evidence="2" id="KW-0378">Hydrolase</keyword>
<dbReference type="PANTHER" id="PTHR31793">
    <property type="entry name" value="4-HYDROXYBENZOYL-COA THIOESTERASE FAMILY MEMBER"/>
    <property type="match status" value="1"/>
</dbReference>
<evidence type="ECO:0000256" key="1">
    <source>
        <dbReference type="ARBA" id="ARBA00005953"/>
    </source>
</evidence>
<dbReference type="GO" id="GO:0047617">
    <property type="term" value="F:fatty acyl-CoA hydrolase activity"/>
    <property type="evidence" value="ECO:0007669"/>
    <property type="project" value="TreeGrafter"/>
</dbReference>
<comment type="caution">
    <text evidence="3">The sequence shown here is derived from an EMBL/GenBank/DDBJ whole genome shotgun (WGS) entry which is preliminary data.</text>
</comment>
<comment type="similarity">
    <text evidence="1">Belongs to the 4-hydroxybenzoyl-CoA thioesterase family.</text>
</comment>
<dbReference type="RefSeq" id="WP_138076512.1">
    <property type="nucleotide sequence ID" value="NZ_VAJM01000003.1"/>
</dbReference>
<dbReference type="OrthoDB" id="333038at2"/>
<dbReference type="AlphaFoldDB" id="A0A5R8WS69"/>
<gene>
    <name evidence="3" type="ORF">FDY95_08135</name>
</gene>
<evidence type="ECO:0000313" key="3">
    <source>
        <dbReference type="EMBL" id="TLM93992.1"/>
    </source>
</evidence>
<dbReference type="Gene3D" id="3.10.129.10">
    <property type="entry name" value="Hotdog Thioesterase"/>
    <property type="match status" value="1"/>
</dbReference>
<dbReference type="InterPro" id="IPR050563">
    <property type="entry name" value="4-hydroxybenzoyl-CoA_TE"/>
</dbReference>
<dbReference type="InterPro" id="IPR029069">
    <property type="entry name" value="HotDog_dom_sf"/>
</dbReference>